<dbReference type="EMBL" id="BARW01036861">
    <property type="protein sequence ID" value="GAJ21098.1"/>
    <property type="molecule type" value="Genomic_DNA"/>
</dbReference>
<evidence type="ECO:0000313" key="1">
    <source>
        <dbReference type="EMBL" id="GAJ21098.1"/>
    </source>
</evidence>
<sequence>DIIFIARPVAASTKYAELKESVESLLSRAQLLVGDYEGIRLRTN</sequence>
<accession>X1UUC2</accession>
<reference evidence="1" key="1">
    <citation type="journal article" date="2014" name="Front. Microbiol.">
        <title>High frequency of phylogenetically diverse reductive dehalogenase-homologous genes in deep subseafloor sedimentary metagenomes.</title>
        <authorList>
            <person name="Kawai M."/>
            <person name="Futagami T."/>
            <person name="Toyoda A."/>
            <person name="Takaki Y."/>
            <person name="Nishi S."/>
            <person name="Hori S."/>
            <person name="Arai W."/>
            <person name="Tsubouchi T."/>
            <person name="Morono Y."/>
            <person name="Uchiyama I."/>
            <person name="Ito T."/>
            <person name="Fujiyama A."/>
            <person name="Inagaki F."/>
            <person name="Takami H."/>
        </authorList>
    </citation>
    <scope>NUCLEOTIDE SEQUENCE</scope>
    <source>
        <strain evidence="1">Expedition CK06-06</strain>
    </source>
</reference>
<proteinExistence type="predicted"/>
<feature type="non-terminal residue" evidence="1">
    <location>
        <position position="1"/>
    </location>
</feature>
<comment type="caution">
    <text evidence="1">The sequence shown here is derived from an EMBL/GenBank/DDBJ whole genome shotgun (WGS) entry which is preliminary data.</text>
</comment>
<gene>
    <name evidence="1" type="ORF">S12H4_57093</name>
</gene>
<protein>
    <submittedName>
        <fullName evidence="1">Uncharacterized protein</fullName>
    </submittedName>
</protein>
<dbReference type="AlphaFoldDB" id="X1UUC2"/>
<name>X1UUC2_9ZZZZ</name>
<organism evidence="1">
    <name type="scientific">marine sediment metagenome</name>
    <dbReference type="NCBI Taxonomy" id="412755"/>
    <lineage>
        <taxon>unclassified sequences</taxon>
        <taxon>metagenomes</taxon>
        <taxon>ecological metagenomes</taxon>
    </lineage>
</organism>